<reference evidence="1 2" key="1">
    <citation type="journal article" date="2013" name="PLoS Genet.">
        <title>Genomic mechanisms accounting for the adaptation to parasitism in nematode-trapping fungi.</title>
        <authorList>
            <person name="Meerupati T."/>
            <person name="Andersson K.M."/>
            <person name="Friman E."/>
            <person name="Kumar D."/>
            <person name="Tunlid A."/>
            <person name="Ahren D."/>
        </authorList>
    </citation>
    <scope>NUCLEOTIDE SEQUENCE [LARGE SCALE GENOMIC DNA]</scope>
    <source>
        <strain evidence="1 2">CBS 200.50</strain>
    </source>
</reference>
<dbReference type="Gene3D" id="3.40.50.300">
    <property type="entry name" value="P-loop containing nucleotide triphosphate hydrolases"/>
    <property type="match status" value="1"/>
</dbReference>
<dbReference type="Gene3D" id="1.25.40.10">
    <property type="entry name" value="Tetratricopeptide repeat domain"/>
    <property type="match status" value="1"/>
</dbReference>
<organism evidence="1 2">
    <name type="scientific">Dactylellina haptotyla (strain CBS 200.50)</name>
    <name type="common">Nematode-trapping fungus</name>
    <name type="synonym">Monacrosporium haptotylum</name>
    <dbReference type="NCBI Taxonomy" id="1284197"/>
    <lineage>
        <taxon>Eukaryota</taxon>
        <taxon>Fungi</taxon>
        <taxon>Dikarya</taxon>
        <taxon>Ascomycota</taxon>
        <taxon>Pezizomycotina</taxon>
        <taxon>Orbiliomycetes</taxon>
        <taxon>Orbiliales</taxon>
        <taxon>Orbiliaceae</taxon>
        <taxon>Dactylellina</taxon>
    </lineage>
</organism>
<dbReference type="Proteomes" id="UP000015100">
    <property type="component" value="Unassembled WGS sequence"/>
</dbReference>
<dbReference type="OrthoDB" id="19923at2759"/>
<dbReference type="EMBL" id="AQGS01000443">
    <property type="protein sequence ID" value="EPS39880.1"/>
    <property type="molecule type" value="Genomic_DNA"/>
</dbReference>
<dbReference type="SUPFAM" id="SSF52540">
    <property type="entry name" value="P-loop containing nucleoside triphosphate hydrolases"/>
    <property type="match status" value="1"/>
</dbReference>
<comment type="caution">
    <text evidence="1">The sequence shown here is derived from an EMBL/GenBank/DDBJ whole genome shotgun (WGS) entry which is preliminary data.</text>
</comment>
<evidence type="ECO:0000313" key="1">
    <source>
        <dbReference type="EMBL" id="EPS39880.1"/>
    </source>
</evidence>
<proteinExistence type="predicted"/>
<dbReference type="InterPro" id="IPR011990">
    <property type="entry name" value="TPR-like_helical_dom_sf"/>
</dbReference>
<dbReference type="eggNOG" id="ENOG502S58Q">
    <property type="taxonomic scope" value="Eukaryota"/>
</dbReference>
<sequence length="1372" mass="155468">MEGLGVAASIVGLLAAGAKLGPWLFEVASDIADAPDSVKSVLAELNEMDIILKETQIYILQEEPDARMTNRRSLILLEQISVTLTGFVVTYSDLESHLDFVKDPEEMSLFDRSRWVLKEKEILDVVRRLQNHKSSLATMLNILHCHSMQEAKESVRKLSNLIEQSLSQDSHLRTQLERRKHLQHQNTPTIPNVHSIVPDTIKEDASTITSARSRISRLSVSSFRSLGVNIRRSLAFPFEKELQSSRVYKRAGYFVESKSQLSLDLISRQGSERGMALSAFSKYSLAEISNLSVFSLPVLAMDLYNSTHFEFSAEPTQQVPSIPLEYRIARPDLDPQTSTTREVLLDYHDLPEIPQDIFVGREFILSDMLSHLVLPGITSRSPRPRSLVEGFRGSIEVPLFVLWGGPGTGKTRVALEFVRRYRSAPLPDLRTTTSKQRNQLQRMSYATLTGRESLAKVIKSDRFNYILWADASTKDTLAASFLAFARQMKIPKIADATSFYTKFQKNFIEHIQKLELPWLLILDNLNDENIDFLQAFNDYRRPSRFPGAILITTRDPDISSKIQWLTHPPGRRSSSAPTLGAGEAELRGLTDGSATTLLRSHLPTDSVFLSSLSSIISNIFKMIGTTPLAILALAAVLVEHSYAFQESLSSLTNNRYLLQLLYETPASKCYPGASPGWTWMSTSVPRHLATLTHVFDEELARLAFSSGKEKRTRKIELLGLIVIFKNQRIVRILHLQTSDTLYTPYKELLPNSLDVSDYNTLGRVIGRLHTIIDPDHNIDPLFRAYISMNYMTEETRQMAFDLAASILLEAFPTPNLRRLVNSRPQSVATPLLSLSEYLEQVANLTYFLTNYILTGSVIPEGTGFSVNFLTVIRKLMCPIIDNNEPVPKELSPILKTVEDIINSINTKNLEGKIYGNRKTVYFELATLHALYGALQRRHTPLGRDSLRILQRHFKEAASYYDHRDRSDNDEILAPKPLSQYFTNTHGIDSSITGPHSHALRARVNLARCLISSNLHFEARVELVEYFKILEPKYETVTKDPRGRLGKEITREVVSETYALGLYTLASIHFRRDDYESALRSLEAAAPYFAICFKDGHIYNTGFATLMGLALLEVGMSQKAITHLNKAHEGYESLMEQYESSGDSHNPTLKILPKAELSKRIARIEYMLHLAHTDLNHTEEGDFWLRCAEATQAKTTYDLPFPAMENLDIVFGDPTDFGLSDPFSPEWLPNDIEPWKVETDYDTKLTYIWHGLIDSDSETEIIDLDLAESKPRIIPYEIEDETWSQTPTPTQIPTRPESAEYRYHLPTKHRRRNLAVIARENVAAVNLYESPPMDEPSETPRFLPVPPMRTMQPLPPIPPVTENEFDAFDFWGT</sequence>
<accession>S8AA85</accession>
<dbReference type="STRING" id="1284197.S8AA85"/>
<dbReference type="HOGENOM" id="CLU_256202_0_0_1"/>
<name>S8AA85_DACHA</name>
<protein>
    <submittedName>
        <fullName evidence="1">Uncharacterized protein</fullName>
    </submittedName>
</protein>
<dbReference type="InterPro" id="IPR027417">
    <property type="entry name" value="P-loop_NTPase"/>
</dbReference>
<dbReference type="SUPFAM" id="SSF48452">
    <property type="entry name" value="TPR-like"/>
    <property type="match status" value="1"/>
</dbReference>
<gene>
    <name evidence="1" type="ORF">H072_6387</name>
</gene>
<reference evidence="2" key="2">
    <citation type="submission" date="2013-04" db="EMBL/GenBank/DDBJ databases">
        <title>Genomic mechanisms accounting for the adaptation to parasitism in nematode-trapping fungi.</title>
        <authorList>
            <person name="Ahren D.G."/>
        </authorList>
    </citation>
    <scope>NUCLEOTIDE SEQUENCE [LARGE SCALE GENOMIC DNA]</scope>
    <source>
        <strain evidence="2">CBS 200.50</strain>
    </source>
</reference>
<keyword evidence="2" id="KW-1185">Reference proteome</keyword>
<evidence type="ECO:0000313" key="2">
    <source>
        <dbReference type="Proteomes" id="UP000015100"/>
    </source>
</evidence>